<keyword evidence="3" id="KW-1185">Reference proteome</keyword>
<comment type="caution">
    <text evidence="2">The sequence shown here is derived from an EMBL/GenBank/DDBJ whole genome shotgun (WGS) entry which is preliminary data.</text>
</comment>
<dbReference type="EMBL" id="BAABME010005912">
    <property type="protein sequence ID" value="GAA0166951.1"/>
    <property type="molecule type" value="Genomic_DNA"/>
</dbReference>
<evidence type="ECO:0000313" key="2">
    <source>
        <dbReference type="EMBL" id="GAA0166951.1"/>
    </source>
</evidence>
<reference evidence="2 3" key="1">
    <citation type="submission" date="2024-01" db="EMBL/GenBank/DDBJ databases">
        <title>The complete chloroplast genome sequence of Lithospermum erythrorhizon: insights into the phylogenetic relationship among Boraginaceae species and the maternal lineages of purple gromwells.</title>
        <authorList>
            <person name="Okada T."/>
            <person name="Watanabe K."/>
        </authorList>
    </citation>
    <scope>NUCLEOTIDE SEQUENCE [LARGE SCALE GENOMIC DNA]</scope>
</reference>
<accession>A0AAV3QUP6</accession>
<gene>
    <name evidence="2" type="ORF">LIER_21994</name>
</gene>
<evidence type="ECO:0000256" key="1">
    <source>
        <dbReference type="SAM" id="MobiDB-lite"/>
    </source>
</evidence>
<dbReference type="Proteomes" id="UP001454036">
    <property type="component" value="Unassembled WGS sequence"/>
</dbReference>
<feature type="region of interest" description="Disordered" evidence="1">
    <location>
        <begin position="222"/>
        <end position="268"/>
    </location>
</feature>
<organism evidence="2 3">
    <name type="scientific">Lithospermum erythrorhizon</name>
    <name type="common">Purple gromwell</name>
    <name type="synonym">Lithospermum officinale var. erythrorhizon</name>
    <dbReference type="NCBI Taxonomy" id="34254"/>
    <lineage>
        <taxon>Eukaryota</taxon>
        <taxon>Viridiplantae</taxon>
        <taxon>Streptophyta</taxon>
        <taxon>Embryophyta</taxon>
        <taxon>Tracheophyta</taxon>
        <taxon>Spermatophyta</taxon>
        <taxon>Magnoliopsida</taxon>
        <taxon>eudicotyledons</taxon>
        <taxon>Gunneridae</taxon>
        <taxon>Pentapetalae</taxon>
        <taxon>asterids</taxon>
        <taxon>lamiids</taxon>
        <taxon>Boraginales</taxon>
        <taxon>Boraginaceae</taxon>
        <taxon>Boraginoideae</taxon>
        <taxon>Lithospermeae</taxon>
        <taxon>Lithospermum</taxon>
    </lineage>
</organism>
<name>A0AAV3QUP6_LITER</name>
<dbReference type="AlphaFoldDB" id="A0AAV3QUP6"/>
<evidence type="ECO:0000313" key="3">
    <source>
        <dbReference type="Proteomes" id="UP001454036"/>
    </source>
</evidence>
<protein>
    <submittedName>
        <fullName evidence="2">Uncharacterized protein</fullName>
    </submittedName>
</protein>
<proteinExistence type="predicted"/>
<sequence length="286" mass="31802">MRLSFSSFVNNLLITINRAPGKLHPISGWLNVTIFEVACRRYGVEPTVSLFFALFSISHTPFQTKFLSRRKRKFLVGARQNKVLEGRWHKKWFLVRGGMAIGVPCIWTLQDEANNLPICFAADNDVAISLKAKPRDSLIPETLSAAPPPISIPVVTSAPKKKTAQVLARDSEEEAALSFSGESQVGLMQQPAIHTQPRVVDLESSTIVSDQRAAHPNEGHISFHEEWNSPFPPSLGKPAPSSTNIEEATPEEEVRQRKGKAAATGPSLQRMIEDTWSFPILFPTWR</sequence>